<dbReference type="InterPro" id="IPR003507">
    <property type="entry name" value="S66_fam"/>
</dbReference>
<dbReference type="GO" id="GO:0008236">
    <property type="term" value="F:serine-type peptidase activity"/>
    <property type="evidence" value="ECO:0007669"/>
    <property type="project" value="UniProtKB-KW"/>
</dbReference>
<evidence type="ECO:0000256" key="6">
    <source>
        <dbReference type="PIRSR" id="PIRSR028757-1"/>
    </source>
</evidence>
<proteinExistence type="inferred from homology"/>
<feature type="active site" description="Charge relay system" evidence="6">
    <location>
        <position position="196"/>
    </location>
</feature>
<dbReference type="InterPro" id="IPR040449">
    <property type="entry name" value="Peptidase_S66_N"/>
</dbReference>
<evidence type="ECO:0000256" key="4">
    <source>
        <dbReference type="ARBA" id="ARBA00022801"/>
    </source>
</evidence>
<keyword evidence="3" id="KW-0645">Protease</keyword>
<accession>A0A9Q9CTD7</accession>
<dbReference type="Pfam" id="PF02016">
    <property type="entry name" value="Peptidase_S66"/>
    <property type="match status" value="1"/>
</dbReference>
<evidence type="ECO:0000256" key="3">
    <source>
        <dbReference type="ARBA" id="ARBA00022670"/>
    </source>
</evidence>
<dbReference type="PANTHER" id="PTHR30237">
    <property type="entry name" value="MURAMOYLTETRAPEPTIDE CARBOXYPEPTIDASE"/>
    <property type="match status" value="1"/>
</dbReference>
<keyword evidence="11" id="KW-1185">Reference proteome</keyword>
<evidence type="ECO:0000256" key="1">
    <source>
        <dbReference type="ARBA" id="ARBA00010233"/>
    </source>
</evidence>
<dbReference type="PANTHER" id="PTHR30237:SF2">
    <property type="entry name" value="MUREIN TETRAPEPTIDE CARBOXYPEPTIDASE"/>
    <property type="match status" value="1"/>
</dbReference>
<evidence type="ECO:0000313" key="9">
    <source>
        <dbReference type="EMBL" id="UUF07269.1"/>
    </source>
</evidence>
<evidence type="ECO:0000256" key="2">
    <source>
        <dbReference type="ARBA" id="ARBA00022645"/>
    </source>
</evidence>
<dbReference type="SUPFAM" id="SSF52317">
    <property type="entry name" value="Class I glutamine amidotransferase-like"/>
    <property type="match status" value="1"/>
</dbReference>
<dbReference type="Proteomes" id="UP001058072">
    <property type="component" value="Chromosome"/>
</dbReference>
<reference evidence="10 11" key="1">
    <citation type="submission" date="2021-03" db="EMBL/GenBank/DDBJ databases">
        <title>Comparative Genomics and Metabolomics in the genus Turicibacter.</title>
        <authorList>
            <person name="Maki J."/>
            <person name="Looft T."/>
        </authorList>
    </citation>
    <scope>NUCLEOTIDE SEQUENCE</scope>
    <source>
        <strain evidence="10">ISU324</strain>
        <strain evidence="9 11">MMM721</strain>
    </source>
</reference>
<evidence type="ECO:0000313" key="10">
    <source>
        <dbReference type="EMBL" id="UUF09682.1"/>
    </source>
</evidence>
<keyword evidence="2" id="KW-0121">Carboxypeptidase</keyword>
<dbReference type="AlphaFoldDB" id="A0A9Q9CTD7"/>
<name>A0A9Q9CTD7_9FIRM</name>
<feature type="active site" description="Charge relay system" evidence="6">
    <location>
        <position position="260"/>
    </location>
</feature>
<dbReference type="Pfam" id="PF17676">
    <property type="entry name" value="Peptidase_S66C"/>
    <property type="match status" value="1"/>
</dbReference>
<evidence type="ECO:0000259" key="8">
    <source>
        <dbReference type="Pfam" id="PF17676"/>
    </source>
</evidence>
<dbReference type="InterPro" id="IPR029062">
    <property type="entry name" value="Class_I_gatase-like"/>
</dbReference>
<protein>
    <submittedName>
        <fullName evidence="10">LD-carboxypeptidase</fullName>
    </submittedName>
</protein>
<feature type="domain" description="LD-carboxypeptidase N-terminal" evidence="7">
    <location>
        <begin position="5"/>
        <end position="122"/>
    </location>
</feature>
<evidence type="ECO:0000313" key="12">
    <source>
        <dbReference type="Proteomes" id="UP001058072"/>
    </source>
</evidence>
<keyword evidence="4" id="KW-0378">Hydrolase</keyword>
<dbReference type="InterPro" id="IPR027461">
    <property type="entry name" value="Carboxypeptidase_A_C_sf"/>
</dbReference>
<sequence>MGGKIAIVAPAGPLEAETVFKGEEVLKEMGFDVIITPSCFERKGYLAGLSDRQRAEDIMMMFADDEVDAILCMRGGYGCNRIIPYFKNFKFENYPKPFIGYSDITYLHLFFNQYHHLITYHGPMLKDLLLKNETTTNHFLETIMGETTFDMIDVPYYNQTVCPASGILVGGNLTIICSTLGTPYEIDTRGKILFIEEVNEPVYAVDRLLMQLKYSGKLNDAAGIILGDFNVYDKKETDKLLKRTLTSCHKPIAYNIPSGHCNPLITLPLGAYVTLNPQTNSLSIQQGCTCQ</sequence>
<evidence type="ECO:0000259" key="7">
    <source>
        <dbReference type="Pfam" id="PF02016"/>
    </source>
</evidence>
<dbReference type="PIRSF" id="PIRSF028757">
    <property type="entry name" value="LD-carboxypeptidase"/>
    <property type="match status" value="1"/>
</dbReference>
<gene>
    <name evidence="9" type="ORF">J0J69_07800</name>
    <name evidence="10" type="ORF">J0J70_06165</name>
</gene>
<evidence type="ECO:0000256" key="5">
    <source>
        <dbReference type="ARBA" id="ARBA00022825"/>
    </source>
</evidence>
<dbReference type="SUPFAM" id="SSF141986">
    <property type="entry name" value="LD-carboxypeptidase A C-terminal domain-like"/>
    <property type="match status" value="1"/>
</dbReference>
<dbReference type="InterPro" id="IPR027478">
    <property type="entry name" value="LdcA_N"/>
</dbReference>
<feature type="active site" description="Nucleophile" evidence="6">
    <location>
        <position position="102"/>
    </location>
</feature>
<dbReference type="CDD" id="cd07025">
    <property type="entry name" value="Peptidase_S66"/>
    <property type="match status" value="1"/>
</dbReference>
<organism evidence="10 12">
    <name type="scientific">Turicibacter bilis</name>
    <dbReference type="NCBI Taxonomy" id="2735723"/>
    <lineage>
        <taxon>Bacteria</taxon>
        <taxon>Bacillati</taxon>
        <taxon>Bacillota</taxon>
        <taxon>Erysipelotrichia</taxon>
        <taxon>Erysipelotrichales</taxon>
        <taxon>Turicibacteraceae</taxon>
        <taxon>Turicibacter</taxon>
    </lineage>
</organism>
<keyword evidence="5" id="KW-0720">Serine protease</keyword>
<dbReference type="Proteomes" id="UP001058016">
    <property type="component" value="Chromosome"/>
</dbReference>
<dbReference type="InterPro" id="IPR040921">
    <property type="entry name" value="Peptidase_S66C"/>
</dbReference>
<dbReference type="EMBL" id="CP071249">
    <property type="protein sequence ID" value="UUF07269.1"/>
    <property type="molecule type" value="Genomic_DNA"/>
</dbReference>
<comment type="similarity">
    <text evidence="1">Belongs to the peptidase S66 family.</text>
</comment>
<dbReference type="GO" id="GO:0004180">
    <property type="term" value="F:carboxypeptidase activity"/>
    <property type="evidence" value="ECO:0007669"/>
    <property type="project" value="UniProtKB-KW"/>
</dbReference>
<dbReference type="EMBL" id="CP071250">
    <property type="protein sequence ID" value="UUF09682.1"/>
    <property type="molecule type" value="Genomic_DNA"/>
</dbReference>
<evidence type="ECO:0000313" key="11">
    <source>
        <dbReference type="Proteomes" id="UP001058016"/>
    </source>
</evidence>
<feature type="domain" description="LD-carboxypeptidase C-terminal" evidence="8">
    <location>
        <begin position="165"/>
        <end position="275"/>
    </location>
</feature>
<dbReference type="GO" id="GO:0006508">
    <property type="term" value="P:proteolysis"/>
    <property type="evidence" value="ECO:0007669"/>
    <property type="project" value="UniProtKB-KW"/>
</dbReference>
<dbReference type="Gene3D" id="3.50.30.60">
    <property type="entry name" value="LD-carboxypeptidase A C-terminal domain-like"/>
    <property type="match status" value="1"/>
</dbReference>
<dbReference type="Gene3D" id="3.40.50.10740">
    <property type="entry name" value="Class I glutamine amidotransferase-like"/>
    <property type="match status" value="1"/>
</dbReference>